<dbReference type="InterPro" id="IPR050612">
    <property type="entry name" value="Prok_Mopterin_Oxidored"/>
</dbReference>
<dbReference type="InterPro" id="IPR009010">
    <property type="entry name" value="Asp_de-COase-like_dom_sf"/>
</dbReference>
<dbReference type="Pfam" id="PF18364">
    <property type="entry name" value="Molybdopterin_N"/>
    <property type="match status" value="1"/>
</dbReference>
<dbReference type="Pfam" id="PF01568">
    <property type="entry name" value="Molydop_binding"/>
    <property type="match status" value="1"/>
</dbReference>
<dbReference type="GO" id="GO:0030288">
    <property type="term" value="C:outer membrane-bounded periplasmic space"/>
    <property type="evidence" value="ECO:0007669"/>
    <property type="project" value="TreeGrafter"/>
</dbReference>
<keyword evidence="11" id="KW-1185">Reference proteome</keyword>
<feature type="domain" description="Molybdopterin oxidoreductase" evidence="7">
    <location>
        <begin position="54"/>
        <end position="511"/>
    </location>
</feature>
<evidence type="ECO:0000256" key="5">
    <source>
        <dbReference type="ARBA" id="ARBA00023002"/>
    </source>
</evidence>
<dbReference type="EMBL" id="VLKU01000009">
    <property type="protein sequence ID" value="TWI31469.1"/>
    <property type="molecule type" value="Genomic_DNA"/>
</dbReference>
<dbReference type="InterPro" id="IPR041460">
    <property type="entry name" value="Molybdopterin_N"/>
</dbReference>
<dbReference type="PANTHER" id="PTHR43742">
    <property type="entry name" value="TRIMETHYLAMINE-N-OXIDE REDUCTASE"/>
    <property type="match status" value="1"/>
</dbReference>
<evidence type="ECO:0000256" key="1">
    <source>
        <dbReference type="ARBA" id="ARBA00001942"/>
    </source>
</evidence>
<dbReference type="GO" id="GO:0030151">
    <property type="term" value="F:molybdenum ion binding"/>
    <property type="evidence" value="ECO:0007669"/>
    <property type="project" value="TreeGrafter"/>
</dbReference>
<comment type="similarity">
    <text evidence="2">Belongs to the prokaryotic molybdopterin-containing oxidoreductase family.</text>
</comment>
<dbReference type="InterPro" id="IPR041954">
    <property type="entry name" value="CT_DMSOR/BSOR/TMAOR"/>
</dbReference>
<dbReference type="CDD" id="cd02793">
    <property type="entry name" value="MopB_CT_DMSOR-BSOR-TMAOR"/>
    <property type="match status" value="1"/>
</dbReference>
<dbReference type="Gene3D" id="2.40.40.20">
    <property type="match status" value="1"/>
</dbReference>
<dbReference type="Gene3D" id="3.40.228.10">
    <property type="entry name" value="Dimethylsulfoxide Reductase, domain 2"/>
    <property type="match status" value="1"/>
</dbReference>
<comment type="caution">
    <text evidence="10">The sequence shown here is derived from an EMBL/GenBank/DDBJ whole genome shotgun (WGS) entry which is preliminary data.</text>
</comment>
<dbReference type="InterPro" id="IPR006657">
    <property type="entry name" value="MoPterin_dinucl-bd_dom"/>
</dbReference>
<feature type="domain" description="Molybdopterin dinucleotide-binding" evidence="8">
    <location>
        <begin position="628"/>
        <end position="748"/>
    </location>
</feature>
<keyword evidence="5" id="KW-0560">Oxidoreductase</keyword>
<dbReference type="SUPFAM" id="SSF50692">
    <property type="entry name" value="ADC-like"/>
    <property type="match status" value="1"/>
</dbReference>
<evidence type="ECO:0000259" key="9">
    <source>
        <dbReference type="Pfam" id="PF18364"/>
    </source>
</evidence>
<evidence type="ECO:0000256" key="2">
    <source>
        <dbReference type="ARBA" id="ARBA00010312"/>
    </source>
</evidence>
<gene>
    <name evidence="10" type="ORF">IQ24_02920</name>
</gene>
<proteinExistence type="inferred from homology"/>
<dbReference type="Gene3D" id="3.40.50.740">
    <property type="match status" value="1"/>
</dbReference>
<comment type="cofactor">
    <cofactor evidence="1">
        <name>Mo-bis(molybdopterin guanine dinucleotide)</name>
        <dbReference type="ChEBI" id="CHEBI:60539"/>
    </cofactor>
</comment>
<name>A0A562NGY6_9RHOB</name>
<protein>
    <submittedName>
        <fullName evidence="10">Biotin/methionine sulfoxide reductase</fullName>
    </submittedName>
</protein>
<dbReference type="GO" id="GO:0043546">
    <property type="term" value="F:molybdopterin cofactor binding"/>
    <property type="evidence" value="ECO:0007669"/>
    <property type="project" value="InterPro"/>
</dbReference>
<evidence type="ECO:0000259" key="8">
    <source>
        <dbReference type="Pfam" id="PF01568"/>
    </source>
</evidence>
<feature type="domain" description="Molybdopterin oxidoreductase N-terminal" evidence="9">
    <location>
        <begin position="11"/>
        <end position="48"/>
    </location>
</feature>
<sequence length="784" mass="85657">MLPRPEQPTVATHWGTYHARLEGDRIAELRPIEIDPDPSPLSDGMIEALTAPARILRPSVRASFLAAREAGRVATDGAGRGHEPFVELPWDEALDLAAAEIARIRSEHGNQAIYGGSYGWASAGRFHHAQSQIHRFLNAAGGYTRSVQNYSFAAAAMIVPHILGDDRGLVSGHSTWPRIAAHTQTLLMLGGVPWKNAQVSSGGIARHILTENLAALRARGARLISASPIRDDAEGADWLPIRPGTDTALMLGMAHVLLAEDLADRDFLASHTHGFDRLEAYITGAADSIAKTPDWAAPITGVPADRIRELARLLAATRSFIMVAWSLQRADHGEQPYWMAAALASMLGQIGLPGGGFGYGYASANGIGNPTPDLSFPAMPQLVNPVTDYIPVARIADALLHPGEPYQFNGMDRIYPDLKMIYWAGGNPFHHHQDLNRLRRAWQRPEAVIVHESWWNPLARHADIVFPVTTVLERDDIAFSSRDRFVTASHRVADPAGEARDDYAVFSGLAQRLGVEDEFTRSRSTEDWLRHLYGRGRQRAAANGLDLPDFDSFWRGGPVVLDAPALEDQIDLLADFRADPQAHALSTPSGRIELYSETVAGFGYDDCPGHPVWIAPREWLGAAGKYPLHLMSNQPATRLHSQYDLVGQSRAAKLHGREVLRMHPSDAEARGIADATVVRVFNDRGACLAAVRLSSDLLPGVVQLPTGAWFDPEEGDAPQPLERHGNPNVLTADRGTSKLGQGPSAHSCLVEVAPYTQPLPPVRAFEPPEFISRPMLMPMKEPRK</sequence>
<evidence type="ECO:0000313" key="10">
    <source>
        <dbReference type="EMBL" id="TWI31469.1"/>
    </source>
</evidence>
<dbReference type="SUPFAM" id="SSF53706">
    <property type="entry name" value="Formate dehydrogenase/DMSO reductase, domains 1-3"/>
    <property type="match status" value="1"/>
</dbReference>
<evidence type="ECO:0000259" key="7">
    <source>
        <dbReference type="Pfam" id="PF00384"/>
    </source>
</evidence>
<dbReference type="InterPro" id="IPR006656">
    <property type="entry name" value="Mopterin_OxRdtase"/>
</dbReference>
<keyword evidence="3" id="KW-0500">Molybdenum</keyword>
<dbReference type="GO" id="GO:0009055">
    <property type="term" value="F:electron transfer activity"/>
    <property type="evidence" value="ECO:0007669"/>
    <property type="project" value="TreeGrafter"/>
</dbReference>
<dbReference type="GO" id="GO:0016491">
    <property type="term" value="F:oxidoreductase activity"/>
    <property type="evidence" value="ECO:0007669"/>
    <property type="project" value="UniProtKB-KW"/>
</dbReference>
<dbReference type="RefSeq" id="WP_145399013.1">
    <property type="nucleotide sequence ID" value="NZ_VLKU01000009.1"/>
</dbReference>
<dbReference type="Proteomes" id="UP000316225">
    <property type="component" value="Unassembled WGS sequence"/>
</dbReference>
<evidence type="ECO:0000313" key="11">
    <source>
        <dbReference type="Proteomes" id="UP000316225"/>
    </source>
</evidence>
<dbReference type="PANTHER" id="PTHR43742:SF10">
    <property type="entry name" value="TRIMETHYLAMINE-N-OXIDE REDUCTASE 2"/>
    <property type="match status" value="1"/>
</dbReference>
<organism evidence="10 11">
    <name type="scientific">Paracoccus sulfuroxidans</name>
    <dbReference type="NCBI Taxonomy" id="384678"/>
    <lineage>
        <taxon>Bacteria</taxon>
        <taxon>Pseudomonadati</taxon>
        <taxon>Pseudomonadota</taxon>
        <taxon>Alphaproteobacteria</taxon>
        <taxon>Rhodobacterales</taxon>
        <taxon>Paracoccaceae</taxon>
        <taxon>Paracoccus</taxon>
    </lineage>
</organism>
<evidence type="ECO:0000256" key="4">
    <source>
        <dbReference type="ARBA" id="ARBA00022723"/>
    </source>
</evidence>
<evidence type="ECO:0000256" key="6">
    <source>
        <dbReference type="SAM" id="MobiDB-lite"/>
    </source>
</evidence>
<feature type="region of interest" description="Disordered" evidence="6">
    <location>
        <begin position="712"/>
        <end position="743"/>
    </location>
</feature>
<evidence type="ECO:0000256" key="3">
    <source>
        <dbReference type="ARBA" id="ARBA00022505"/>
    </source>
</evidence>
<dbReference type="GO" id="GO:0009061">
    <property type="term" value="P:anaerobic respiration"/>
    <property type="evidence" value="ECO:0007669"/>
    <property type="project" value="TreeGrafter"/>
</dbReference>
<dbReference type="Pfam" id="PF00384">
    <property type="entry name" value="Molybdopterin"/>
    <property type="match status" value="1"/>
</dbReference>
<accession>A0A562NGY6</accession>
<keyword evidence="4" id="KW-0479">Metal-binding</keyword>
<dbReference type="Gene3D" id="3.90.55.10">
    <property type="entry name" value="Dimethylsulfoxide Reductase, domain 3"/>
    <property type="match status" value="1"/>
</dbReference>
<reference evidence="10 11" key="1">
    <citation type="journal article" date="2015" name="Stand. Genomic Sci.">
        <title>Genomic Encyclopedia of Bacterial and Archaeal Type Strains, Phase III: the genomes of soil and plant-associated and newly described type strains.</title>
        <authorList>
            <person name="Whitman W.B."/>
            <person name="Woyke T."/>
            <person name="Klenk H.P."/>
            <person name="Zhou Y."/>
            <person name="Lilburn T.G."/>
            <person name="Beck B.J."/>
            <person name="De Vos P."/>
            <person name="Vandamme P."/>
            <person name="Eisen J.A."/>
            <person name="Garrity G."/>
            <person name="Hugenholtz P."/>
            <person name="Kyrpides N.C."/>
        </authorList>
    </citation>
    <scope>NUCLEOTIDE SEQUENCE [LARGE SCALE GENOMIC DNA]</scope>
    <source>
        <strain evidence="10 11">CGMCC 1.5364</strain>
    </source>
</reference>
<dbReference type="AlphaFoldDB" id="A0A562NGY6"/>
<dbReference type="OrthoDB" id="9759518at2"/>